<evidence type="ECO:0000256" key="1">
    <source>
        <dbReference type="SAM" id="Phobius"/>
    </source>
</evidence>
<dbReference type="EMBL" id="ACBY02000052">
    <property type="protein sequence ID" value="EFB74933.1"/>
    <property type="molecule type" value="Genomic_DNA"/>
</dbReference>
<evidence type="ECO:0000313" key="3">
    <source>
        <dbReference type="Proteomes" id="UP000003438"/>
    </source>
</evidence>
<gene>
    <name evidence="2" type="ORF">SUBVAR_06745</name>
</gene>
<comment type="caution">
    <text evidence="2">The sequence shown here is derived from an EMBL/GenBank/DDBJ whole genome shotgun (WGS) entry which is preliminary data.</text>
</comment>
<dbReference type="Proteomes" id="UP000003438">
    <property type="component" value="Unassembled WGS sequence"/>
</dbReference>
<dbReference type="HOGENOM" id="CLU_3206099_0_0_9"/>
<sequence>MINFLSSAIFLYHKALYRGGASHFLLYVSLYFAFLFFCPHLGAYA</sequence>
<accession>D1PQR8</accession>
<keyword evidence="1" id="KW-1133">Transmembrane helix</keyword>
<dbReference type="AlphaFoldDB" id="D1PQR8"/>
<evidence type="ECO:0000313" key="2">
    <source>
        <dbReference type="EMBL" id="EFB74933.1"/>
    </source>
</evidence>
<keyword evidence="3" id="KW-1185">Reference proteome</keyword>
<feature type="transmembrane region" description="Helical" evidence="1">
    <location>
        <begin position="24"/>
        <end position="44"/>
    </location>
</feature>
<keyword evidence="1" id="KW-0472">Membrane</keyword>
<protein>
    <submittedName>
        <fullName evidence="2">Uncharacterized protein</fullName>
    </submittedName>
</protein>
<proteinExistence type="predicted"/>
<organism evidence="2 3">
    <name type="scientific">Subdoligranulum variabile DSM 15176</name>
    <dbReference type="NCBI Taxonomy" id="411471"/>
    <lineage>
        <taxon>Bacteria</taxon>
        <taxon>Bacillati</taxon>
        <taxon>Bacillota</taxon>
        <taxon>Clostridia</taxon>
        <taxon>Eubacteriales</taxon>
        <taxon>Oscillospiraceae</taxon>
        <taxon>Subdoligranulum</taxon>
    </lineage>
</organism>
<name>D1PQR8_9FIRM</name>
<dbReference type="STRING" id="411471.SUBVAR_06745"/>
<keyword evidence="1" id="KW-0812">Transmembrane</keyword>
<reference evidence="2" key="1">
    <citation type="submission" date="2009-12" db="EMBL/GenBank/DDBJ databases">
        <authorList>
            <person name="Weinstock G."/>
            <person name="Sodergren E."/>
            <person name="Clifton S."/>
            <person name="Fulton L."/>
            <person name="Fulton B."/>
            <person name="Courtney L."/>
            <person name="Fronick C."/>
            <person name="Harrison M."/>
            <person name="Strong C."/>
            <person name="Farmer C."/>
            <person name="Delahaunty K."/>
            <person name="Markovic C."/>
            <person name="Hall O."/>
            <person name="Minx P."/>
            <person name="Tomlinson C."/>
            <person name="Mitreva M."/>
            <person name="Nelson J."/>
            <person name="Hou S."/>
            <person name="Wollam A."/>
            <person name="Pepin K.H."/>
            <person name="Johnson M."/>
            <person name="Bhonagiri V."/>
            <person name="Nash W.E."/>
            <person name="Warren W."/>
            <person name="Chinwalla A."/>
            <person name="Mardis E.R."/>
            <person name="Wilson R.K."/>
        </authorList>
    </citation>
    <scope>NUCLEOTIDE SEQUENCE [LARGE SCALE GENOMIC DNA]</scope>
    <source>
        <strain evidence="2">DSM 15176</strain>
    </source>
</reference>